<dbReference type="InterPro" id="IPR003661">
    <property type="entry name" value="HisK_dim/P_dom"/>
</dbReference>
<dbReference type="SMART" id="SM00387">
    <property type="entry name" value="HATPase_c"/>
    <property type="match status" value="1"/>
</dbReference>
<evidence type="ECO:0000259" key="7">
    <source>
        <dbReference type="PROSITE" id="PS50109"/>
    </source>
</evidence>
<feature type="modified residue" description="4-aspartylphosphate" evidence="4">
    <location>
        <position position="674"/>
    </location>
</feature>
<accession>A0A1M5XIV8</accession>
<dbReference type="PROSITE" id="PS50109">
    <property type="entry name" value="HIS_KIN"/>
    <property type="match status" value="1"/>
</dbReference>
<dbReference type="PANTHER" id="PTHR45339:SF3">
    <property type="entry name" value="HISTIDINE KINASE"/>
    <property type="match status" value="1"/>
</dbReference>
<dbReference type="Pfam" id="PF02518">
    <property type="entry name" value="HATPase_c"/>
    <property type="match status" value="1"/>
</dbReference>
<proteinExistence type="predicted"/>
<reference evidence="9 12" key="3">
    <citation type="submission" date="2018-07" db="EMBL/GenBank/DDBJ databases">
        <title>Leeuwenhoekiella genomics.</title>
        <authorList>
            <person name="Tahon G."/>
            <person name="Willems A."/>
        </authorList>
    </citation>
    <scope>NUCLEOTIDE SEQUENCE [LARGE SCALE GENOMIC DNA]</scope>
    <source>
        <strain evidence="9 12">LMG 24856</strain>
    </source>
</reference>
<dbReference type="Gene3D" id="1.25.40.10">
    <property type="entry name" value="Tetratricopeptide repeat domain"/>
    <property type="match status" value="1"/>
</dbReference>
<evidence type="ECO:0000256" key="5">
    <source>
        <dbReference type="SAM" id="Coils"/>
    </source>
</evidence>
<evidence type="ECO:0000256" key="3">
    <source>
        <dbReference type="ARBA" id="ARBA00022553"/>
    </source>
</evidence>
<keyword evidence="6" id="KW-0812">Transmembrane</keyword>
<dbReference type="PRINTS" id="PR00344">
    <property type="entry name" value="BCTRLSENSOR"/>
</dbReference>
<dbReference type="InterPro" id="IPR011990">
    <property type="entry name" value="TPR-like_helical_dom_sf"/>
</dbReference>
<comment type="catalytic activity">
    <reaction evidence="1">
        <text>ATP + protein L-histidine = ADP + protein N-phospho-L-histidine.</text>
        <dbReference type="EC" id="2.7.13.3"/>
    </reaction>
</comment>
<evidence type="ECO:0000256" key="6">
    <source>
        <dbReference type="SAM" id="Phobius"/>
    </source>
</evidence>
<feature type="coiled-coil region" evidence="5">
    <location>
        <begin position="271"/>
        <end position="310"/>
    </location>
</feature>
<feature type="transmembrane region" description="Helical" evidence="6">
    <location>
        <begin position="319"/>
        <end position="337"/>
    </location>
</feature>
<evidence type="ECO:0000313" key="12">
    <source>
        <dbReference type="Proteomes" id="UP000290037"/>
    </source>
</evidence>
<dbReference type="Gene3D" id="3.30.565.10">
    <property type="entry name" value="Histidine kinase-like ATPase, C-terminal domain"/>
    <property type="match status" value="1"/>
</dbReference>
<evidence type="ECO:0000256" key="1">
    <source>
        <dbReference type="ARBA" id="ARBA00000085"/>
    </source>
</evidence>
<dbReference type="SUPFAM" id="SSF55874">
    <property type="entry name" value="ATPase domain of HSP90 chaperone/DNA topoisomerase II/histidine kinase"/>
    <property type="match status" value="1"/>
</dbReference>
<dbReference type="SMART" id="SM00388">
    <property type="entry name" value="HisKA"/>
    <property type="match status" value="1"/>
</dbReference>
<reference evidence="11" key="2">
    <citation type="submission" date="2016-11" db="EMBL/GenBank/DDBJ databases">
        <authorList>
            <person name="Varghese N."/>
            <person name="Submissions S."/>
        </authorList>
    </citation>
    <scope>NUCLEOTIDE SEQUENCE [LARGE SCALE GENOMIC DNA]</scope>
    <source>
        <strain evidence="11">DSM 19859</strain>
    </source>
</reference>
<evidence type="ECO:0000313" key="9">
    <source>
        <dbReference type="EMBL" id="RXG30077.1"/>
    </source>
</evidence>
<dbReference type="SUPFAM" id="SSF52172">
    <property type="entry name" value="CheY-like"/>
    <property type="match status" value="1"/>
</dbReference>
<dbReference type="RefSeq" id="WP_072981951.1">
    <property type="nucleotide sequence ID" value="NZ_FQXT01000003.1"/>
</dbReference>
<keyword evidence="10" id="KW-0808">Transferase</keyword>
<evidence type="ECO:0000259" key="8">
    <source>
        <dbReference type="PROSITE" id="PS50110"/>
    </source>
</evidence>
<dbReference type="InterPro" id="IPR036890">
    <property type="entry name" value="HATPase_C_sf"/>
</dbReference>
<dbReference type="CDD" id="cd16922">
    <property type="entry name" value="HATPase_EvgS-ArcB-TorS-like"/>
    <property type="match status" value="1"/>
</dbReference>
<dbReference type="InterPro" id="IPR003594">
    <property type="entry name" value="HATPase_dom"/>
</dbReference>
<dbReference type="Pfam" id="PF00512">
    <property type="entry name" value="HisKA"/>
    <property type="match status" value="1"/>
</dbReference>
<dbReference type="CDD" id="cd17546">
    <property type="entry name" value="REC_hyHK_CKI1_RcsC-like"/>
    <property type="match status" value="1"/>
</dbReference>
<dbReference type="InterPro" id="IPR005467">
    <property type="entry name" value="His_kinase_dom"/>
</dbReference>
<keyword evidence="12" id="KW-1185">Reference proteome</keyword>
<keyword evidence="10" id="KW-0418">Kinase</keyword>
<dbReference type="PROSITE" id="PS50110">
    <property type="entry name" value="RESPONSE_REGULATORY"/>
    <property type="match status" value="1"/>
</dbReference>
<dbReference type="InterPro" id="IPR036097">
    <property type="entry name" value="HisK_dim/P_sf"/>
</dbReference>
<name>A0A1M5XIV8_9FLAO</name>
<evidence type="ECO:0000256" key="4">
    <source>
        <dbReference type="PROSITE-ProRule" id="PRU00169"/>
    </source>
</evidence>
<evidence type="ECO:0000256" key="2">
    <source>
        <dbReference type="ARBA" id="ARBA00012438"/>
    </source>
</evidence>
<dbReference type="Gene3D" id="3.40.50.2300">
    <property type="match status" value="1"/>
</dbReference>
<sequence>MKNLHPTFIFVAFLFCFSIVRPAIVAHDVDSTQKLPLQKQLRELRQLNKQHEYDRVIEVASTLINQASKKGENGFLFHGYNYLSLTYDQLSDTIPALDYAEKALHYAKLSKNDTLISWGLNNLAASLSYFPDRRSDALKLYKESLVIQRRLNSDQFNDAALNIAEIYRDEENYTMMYPYLKEAQKSYKSDTLRYDDPKAYLDILWGDYYRGLDFNNKALSYYQSAYDIIERFEMSYLALNFYNKYAQFLAENNRPEAAYEVHQKYFDYYQNKELTKTKETVQLAQARLEAEELRRERNDAELKQEILDQDLKRKKTQSVLLGSIIGLMVLFLAYLFYSEKLRLGLIRNLKVNNKHLKQAKESAERSERAKTKFFSNLSHEMRTPLYGVTGIVALLEKSEAFKEYKEEIGSLKFSADHLLEIINDLLDLSKLEDESFKFIEKPFNLKLLAEELANSFDQNSLKNSDCKIICDVDSSIPNYVVGDSRRISQILLNILGNAVKFTPKGVIALRLRSNHLANGKHAIYFEVEDNGIGIPAAMHKSIFDEFSQIDHVNTVNKGTGLGLPIVRKLLLKMGSDIHLVSAPGKGSTFSFTITFKEATLLEVIGKRKKGEAEEEEVLTDLTNQRILIVDDNKINRMVTRRVLEKQNAQVFEAQNGEEALERVRKHHFDLILMDINMPGMNGYETTKEIRVFDKTIPIIALTAAEANYIKQKAKESGMNDVITKPYNLSQFSKVIAKELKKDSLLGAGL</sequence>
<keyword evidence="6" id="KW-0472">Membrane</keyword>
<dbReference type="Gene3D" id="1.10.287.130">
    <property type="match status" value="1"/>
</dbReference>
<dbReference type="EMBL" id="FQXT01000003">
    <property type="protein sequence ID" value="SHH99767.1"/>
    <property type="molecule type" value="Genomic_DNA"/>
</dbReference>
<feature type="domain" description="Response regulatory" evidence="8">
    <location>
        <begin position="625"/>
        <end position="739"/>
    </location>
</feature>
<gene>
    <name evidence="9" type="ORF">DSM01_826</name>
    <name evidence="10" type="ORF">SAMN04487999_1532</name>
</gene>
<dbReference type="SUPFAM" id="SSF48452">
    <property type="entry name" value="TPR-like"/>
    <property type="match status" value="1"/>
</dbReference>
<dbReference type="GO" id="GO:0000155">
    <property type="term" value="F:phosphorelay sensor kinase activity"/>
    <property type="evidence" value="ECO:0007669"/>
    <property type="project" value="InterPro"/>
</dbReference>
<reference evidence="10" key="1">
    <citation type="submission" date="2016-11" db="EMBL/GenBank/DDBJ databases">
        <authorList>
            <person name="Jaros S."/>
            <person name="Januszkiewicz K."/>
            <person name="Wedrychowicz H."/>
        </authorList>
    </citation>
    <scope>NUCLEOTIDE SEQUENCE [LARGE SCALE GENOMIC DNA]</scope>
    <source>
        <strain evidence="10">DSM 19859</strain>
    </source>
</reference>
<dbReference type="OrthoDB" id="4457677at2"/>
<dbReference type="EC" id="2.7.13.3" evidence="2"/>
<dbReference type="SMART" id="SM00448">
    <property type="entry name" value="REC"/>
    <property type="match status" value="1"/>
</dbReference>
<keyword evidence="6" id="KW-1133">Transmembrane helix</keyword>
<dbReference type="InterPro" id="IPR001789">
    <property type="entry name" value="Sig_transdc_resp-reg_receiver"/>
</dbReference>
<dbReference type="EMBL" id="QOVN01000002">
    <property type="protein sequence ID" value="RXG30077.1"/>
    <property type="molecule type" value="Genomic_DNA"/>
</dbReference>
<dbReference type="CDD" id="cd00082">
    <property type="entry name" value="HisKA"/>
    <property type="match status" value="1"/>
</dbReference>
<dbReference type="PANTHER" id="PTHR45339">
    <property type="entry name" value="HYBRID SIGNAL TRANSDUCTION HISTIDINE KINASE J"/>
    <property type="match status" value="1"/>
</dbReference>
<evidence type="ECO:0000313" key="10">
    <source>
        <dbReference type="EMBL" id="SHH99767.1"/>
    </source>
</evidence>
<dbReference type="Proteomes" id="UP000290037">
    <property type="component" value="Unassembled WGS sequence"/>
</dbReference>
<evidence type="ECO:0000313" key="11">
    <source>
        <dbReference type="Proteomes" id="UP000184240"/>
    </source>
</evidence>
<dbReference type="Pfam" id="PF00072">
    <property type="entry name" value="Response_reg"/>
    <property type="match status" value="1"/>
</dbReference>
<dbReference type="InterPro" id="IPR011006">
    <property type="entry name" value="CheY-like_superfamily"/>
</dbReference>
<dbReference type="AlphaFoldDB" id="A0A1M5XIV8"/>
<keyword evidence="5" id="KW-0175">Coiled coil</keyword>
<dbReference type="InterPro" id="IPR004358">
    <property type="entry name" value="Sig_transdc_His_kin-like_C"/>
</dbReference>
<dbReference type="SUPFAM" id="SSF47384">
    <property type="entry name" value="Homodimeric domain of signal transducing histidine kinase"/>
    <property type="match status" value="1"/>
</dbReference>
<protein>
    <recommendedName>
        <fullName evidence="2">histidine kinase</fullName>
        <ecNumber evidence="2">2.7.13.3</ecNumber>
    </recommendedName>
</protein>
<feature type="domain" description="Histidine kinase" evidence="7">
    <location>
        <begin position="376"/>
        <end position="597"/>
    </location>
</feature>
<keyword evidence="3 4" id="KW-0597">Phosphoprotein</keyword>
<dbReference type="STRING" id="573501.SAMN04487999_1532"/>
<organism evidence="10 11">
    <name type="scientific">Leeuwenhoekiella palythoae</name>
    <dbReference type="NCBI Taxonomy" id="573501"/>
    <lineage>
        <taxon>Bacteria</taxon>
        <taxon>Pseudomonadati</taxon>
        <taxon>Bacteroidota</taxon>
        <taxon>Flavobacteriia</taxon>
        <taxon>Flavobacteriales</taxon>
        <taxon>Flavobacteriaceae</taxon>
        <taxon>Leeuwenhoekiella</taxon>
    </lineage>
</organism>
<dbReference type="Proteomes" id="UP000184240">
    <property type="component" value="Unassembled WGS sequence"/>
</dbReference>